<dbReference type="InterPro" id="IPR016171">
    <property type="entry name" value="Vanillyl_alc_oxidase_C-sub2"/>
</dbReference>
<dbReference type="Pfam" id="PF01565">
    <property type="entry name" value="FAD_binding_4"/>
    <property type="match status" value="1"/>
</dbReference>
<protein>
    <submittedName>
        <fullName evidence="3">Alditol oxidase</fullName>
    </submittedName>
</protein>
<dbReference type="PROSITE" id="PS51387">
    <property type="entry name" value="FAD_PCMH"/>
    <property type="match status" value="1"/>
</dbReference>
<dbReference type="InterPro" id="IPR036318">
    <property type="entry name" value="FAD-bd_PCMH-like_sf"/>
</dbReference>
<dbReference type="Gene3D" id="3.30.70.2530">
    <property type="match status" value="1"/>
</dbReference>
<evidence type="ECO:0000313" key="3">
    <source>
        <dbReference type="EMBL" id="GAA1493979.1"/>
    </source>
</evidence>
<dbReference type="Proteomes" id="UP001501742">
    <property type="component" value="Unassembled WGS sequence"/>
</dbReference>
<organism evidence="3 4">
    <name type="scientific">Curtobacterium herbarum</name>
    <dbReference type="NCBI Taxonomy" id="150122"/>
    <lineage>
        <taxon>Bacteria</taxon>
        <taxon>Bacillati</taxon>
        <taxon>Actinomycetota</taxon>
        <taxon>Actinomycetes</taxon>
        <taxon>Micrococcales</taxon>
        <taxon>Microbacteriaceae</taxon>
        <taxon>Curtobacterium</taxon>
    </lineage>
</organism>
<feature type="domain" description="FAD-binding PCMH-type" evidence="2">
    <location>
        <begin position="23"/>
        <end position="187"/>
    </location>
</feature>
<name>A0ABN1ZG40_9MICO</name>
<dbReference type="Pfam" id="PF04030">
    <property type="entry name" value="ALO"/>
    <property type="match status" value="1"/>
</dbReference>
<evidence type="ECO:0000256" key="1">
    <source>
        <dbReference type="ARBA" id="ARBA00023002"/>
    </source>
</evidence>
<reference evidence="3 4" key="1">
    <citation type="journal article" date="2019" name="Int. J. Syst. Evol. Microbiol.">
        <title>The Global Catalogue of Microorganisms (GCM) 10K type strain sequencing project: providing services to taxonomists for standard genome sequencing and annotation.</title>
        <authorList>
            <consortium name="The Broad Institute Genomics Platform"/>
            <consortium name="The Broad Institute Genome Sequencing Center for Infectious Disease"/>
            <person name="Wu L."/>
            <person name="Ma J."/>
        </authorList>
    </citation>
    <scope>NUCLEOTIDE SEQUENCE [LARGE SCALE GENOMIC DNA]</scope>
    <source>
        <strain evidence="3 4">JCM 12140</strain>
    </source>
</reference>
<dbReference type="InterPro" id="IPR006094">
    <property type="entry name" value="Oxid_FAD_bind_N"/>
</dbReference>
<dbReference type="InterPro" id="IPR007173">
    <property type="entry name" value="ALO_C"/>
</dbReference>
<dbReference type="InterPro" id="IPR016167">
    <property type="entry name" value="FAD-bd_PCMH_sub1"/>
</dbReference>
<dbReference type="Gene3D" id="3.30.465.10">
    <property type="match status" value="1"/>
</dbReference>
<dbReference type="RefSeq" id="WP_204607214.1">
    <property type="nucleotide sequence ID" value="NZ_JANVAG010000004.1"/>
</dbReference>
<accession>A0ABN1ZG40</accession>
<evidence type="ECO:0000313" key="4">
    <source>
        <dbReference type="Proteomes" id="UP001501742"/>
    </source>
</evidence>
<evidence type="ECO:0000259" key="2">
    <source>
        <dbReference type="PROSITE" id="PS51387"/>
    </source>
</evidence>
<dbReference type="InterPro" id="IPR016169">
    <property type="entry name" value="FAD-bd_PCMH_sub2"/>
</dbReference>
<dbReference type="Gene3D" id="3.30.70.2520">
    <property type="match status" value="1"/>
</dbReference>
<dbReference type="SUPFAM" id="SSF56176">
    <property type="entry name" value="FAD-binding/transporter-associated domain-like"/>
    <property type="match status" value="1"/>
</dbReference>
<proteinExistence type="predicted"/>
<keyword evidence="1" id="KW-0560">Oxidoreductase</keyword>
<gene>
    <name evidence="3" type="primary">aldO</name>
    <name evidence="3" type="ORF">GCM10009627_23250</name>
</gene>
<keyword evidence="4" id="KW-1185">Reference proteome</keyword>
<dbReference type="PANTHER" id="PTHR43762:SF1">
    <property type="entry name" value="D-ARABINONO-1,4-LACTONE OXIDASE"/>
    <property type="match status" value="1"/>
</dbReference>
<dbReference type="Gene3D" id="3.30.43.10">
    <property type="entry name" value="Uridine Diphospho-n-acetylenolpyruvylglucosamine Reductase, domain 2"/>
    <property type="match status" value="1"/>
</dbReference>
<sequence>MSDVIDDDTTTAAHTRTNWAGNVTYSASHLAEPTSVDDLQRLVASTPRLTALGSRHSFNTIADTDAVQVTLTGLPPELDVDSDRRVARVAAGLTHAQVAVGLEARGWALANLASLPHISVAGAVATGTHGSGVGNASLAQSVVGLEIVRASGDVEVVGADDPRLDAHRVALGALGVVVAVHLAVEPTYRVAQTVHTGLGWDVVDAQFESIMSAGYSVSMFTGYTDDGIRQIWTKRREDRDDAVVDLAALGAVAGAEPIHPVPGSETAGVTEQGGVPGPWHERLPHFRSSFTPSAGEEIQAEYMIDASNAVPAVHALRQIGDALAPVLFVSEIRRIAADDAWLAPSSGRDSVAFHFTFRRQNEDVAVALPLIEQALAPFGPRPHWGKVASASPERLHQVYPQLGAFAALARDLDPEGRFRNPFLDRVLG</sequence>
<dbReference type="Gene3D" id="1.10.45.10">
    <property type="entry name" value="Vanillyl-alcohol Oxidase, Chain A, domain 4"/>
    <property type="match status" value="1"/>
</dbReference>
<comment type="caution">
    <text evidence="3">The sequence shown here is derived from an EMBL/GenBank/DDBJ whole genome shotgun (WGS) entry which is preliminary data.</text>
</comment>
<dbReference type="EMBL" id="BAAAJX010000011">
    <property type="protein sequence ID" value="GAA1493979.1"/>
    <property type="molecule type" value="Genomic_DNA"/>
</dbReference>
<dbReference type="InterPro" id="IPR010031">
    <property type="entry name" value="FAD_lactone_oxidase-like"/>
</dbReference>
<dbReference type="PANTHER" id="PTHR43762">
    <property type="entry name" value="L-GULONOLACTONE OXIDASE"/>
    <property type="match status" value="1"/>
</dbReference>
<dbReference type="InterPro" id="IPR016166">
    <property type="entry name" value="FAD-bd_PCMH"/>
</dbReference>